<dbReference type="PROSITE" id="PS50110">
    <property type="entry name" value="RESPONSE_REGULATORY"/>
    <property type="match status" value="1"/>
</dbReference>
<dbReference type="SUPFAM" id="SSF55073">
    <property type="entry name" value="Nucleotide cyclase"/>
    <property type="match status" value="1"/>
</dbReference>
<dbReference type="InterPro" id="IPR001633">
    <property type="entry name" value="EAL_dom"/>
</dbReference>
<dbReference type="InterPro" id="IPR011006">
    <property type="entry name" value="CheY-like_superfamily"/>
</dbReference>
<dbReference type="OrthoDB" id="9813903at2"/>
<dbReference type="CDD" id="cd01949">
    <property type="entry name" value="GGDEF"/>
    <property type="match status" value="1"/>
</dbReference>
<dbReference type="Proteomes" id="UP000031637">
    <property type="component" value="Chromosome"/>
</dbReference>
<evidence type="ECO:0000259" key="5">
    <source>
        <dbReference type="PROSITE" id="PS50887"/>
    </source>
</evidence>
<dbReference type="GO" id="GO:0071111">
    <property type="term" value="F:cyclic-guanylate-specific phosphodiesterase activity"/>
    <property type="evidence" value="ECO:0007669"/>
    <property type="project" value="InterPro"/>
</dbReference>
<dbReference type="Pfam" id="PF11849">
    <property type="entry name" value="DUF3369"/>
    <property type="match status" value="1"/>
</dbReference>
<dbReference type="PANTHER" id="PTHR33121">
    <property type="entry name" value="CYCLIC DI-GMP PHOSPHODIESTERASE PDEF"/>
    <property type="match status" value="1"/>
</dbReference>
<evidence type="ECO:0000313" key="6">
    <source>
        <dbReference type="EMBL" id="BAO31012.1"/>
    </source>
</evidence>
<dbReference type="PROSITE" id="PS50883">
    <property type="entry name" value="EAL"/>
    <property type="match status" value="1"/>
</dbReference>
<dbReference type="KEGG" id="shd:SUTH_03239"/>
<keyword evidence="7" id="KW-1185">Reference proteome</keyword>
<gene>
    <name evidence="6" type="ORF">SUTH_03239</name>
</gene>
<feature type="domain" description="Response regulatory" evidence="3">
    <location>
        <begin position="30"/>
        <end position="154"/>
    </location>
</feature>
<keyword evidence="1" id="KW-0597">Phosphoprotein</keyword>
<feature type="modified residue" description="4-aspartylphosphate" evidence="1">
    <location>
        <position position="85"/>
    </location>
</feature>
<dbReference type="Gene3D" id="3.30.70.270">
    <property type="match status" value="1"/>
</dbReference>
<evidence type="ECO:0000256" key="1">
    <source>
        <dbReference type="PROSITE-ProRule" id="PRU00169"/>
    </source>
</evidence>
<name>W0SJ36_9PROT</name>
<dbReference type="Pfam" id="PF00990">
    <property type="entry name" value="GGDEF"/>
    <property type="match status" value="1"/>
</dbReference>
<dbReference type="InterPro" id="IPR043128">
    <property type="entry name" value="Rev_trsase/Diguanyl_cyclase"/>
</dbReference>
<evidence type="ECO:0000259" key="3">
    <source>
        <dbReference type="PROSITE" id="PS50110"/>
    </source>
</evidence>
<dbReference type="SMART" id="SM00267">
    <property type="entry name" value="GGDEF"/>
    <property type="match status" value="1"/>
</dbReference>
<dbReference type="EMBL" id="AP012547">
    <property type="protein sequence ID" value="BAO31012.1"/>
    <property type="molecule type" value="Genomic_DNA"/>
</dbReference>
<dbReference type="Gene3D" id="3.40.50.2300">
    <property type="match status" value="1"/>
</dbReference>
<dbReference type="AlphaFoldDB" id="W0SJ36"/>
<evidence type="ECO:0000256" key="2">
    <source>
        <dbReference type="SAM" id="MobiDB-lite"/>
    </source>
</evidence>
<dbReference type="STRING" id="1223802.SUTH_03239"/>
<dbReference type="InterPro" id="IPR000160">
    <property type="entry name" value="GGDEF_dom"/>
</dbReference>
<dbReference type="HOGENOM" id="CLU_000445_70_50_4"/>
<evidence type="ECO:0000313" key="7">
    <source>
        <dbReference type="Proteomes" id="UP000031637"/>
    </source>
</evidence>
<accession>W0SJ36</accession>
<organism evidence="6 7">
    <name type="scientific">Sulfuritalea hydrogenivorans sk43H</name>
    <dbReference type="NCBI Taxonomy" id="1223802"/>
    <lineage>
        <taxon>Bacteria</taxon>
        <taxon>Pseudomonadati</taxon>
        <taxon>Pseudomonadota</taxon>
        <taxon>Betaproteobacteria</taxon>
        <taxon>Nitrosomonadales</taxon>
        <taxon>Sterolibacteriaceae</taxon>
        <taxon>Sulfuritalea</taxon>
    </lineage>
</organism>
<dbReference type="InterPro" id="IPR029787">
    <property type="entry name" value="Nucleotide_cyclase"/>
</dbReference>
<dbReference type="InterPro" id="IPR050706">
    <property type="entry name" value="Cyclic-di-GMP_PDE-like"/>
</dbReference>
<sequence length="738" mass="80530">MSDDGDDELRFISEDDGDDAASPPTARSWRVLLVDDDADVHLATVYALGGTTVLGRRLQFLHAHSAAEAMDLVRRDGDIAAALIDVVMESNDAGLRLVKFIREEAGLLDTRIVLRTGQPGYAPEDEAVRDYDINDYKTKSELTAGRLYTTLTSALRSYSQIRTINANRRGLAMIVRASAELMTVLDIGEFAACAIFQVATLLNLPVEGMVCARDAGSGGGFRVAAGVGRFARHQGEALDALADANLRGRIEEVASRRQNAFPADCALLFVSSSLGRDLVIFIETPTPLEDNERQLVEVFCTNIAVCLDNVTLVARLQDHAYFDPLSRLPNRTHFIEKIKEVFALGEAAALTLAVVDIDHFAEANDAFGYHYGDRLLHAISVRLNAAVGPNVVLARIAGDAFGLLGDDEIVNPTFLGELFRTDFMVDGNPHTVSATFGLARLSEVDSVNYAMQDANIALKRAKLEHRGHYCYYTRSMGGEMRARVRLMQDLRQALGGGSLYLLFQPQISLGDGQPVGAEALLRWLTESGQLVPPDQFIPLAEDSGLIVAIGDWVLRGACQQLVALKNAGVGQFRMAVNVSVVQFRHPDFIGMLERVIAETGVDPANVELEITESVAMLDPERIVTLLNRIKEFGFTVAIDDFGTGFSSLAYLQRLPVDRLKIDRGFVGRIAFEGEGKNIAEMIIDLGRNLGMGVIAEGVEDAAQADYLRARGCHEAQGFLYARPLDAGTLLEWLRERGG</sequence>
<dbReference type="SUPFAM" id="SSF52172">
    <property type="entry name" value="CheY-like"/>
    <property type="match status" value="1"/>
</dbReference>
<dbReference type="GO" id="GO:0000160">
    <property type="term" value="P:phosphorelay signal transduction system"/>
    <property type="evidence" value="ECO:0007669"/>
    <property type="project" value="InterPro"/>
</dbReference>
<dbReference type="InterPro" id="IPR035919">
    <property type="entry name" value="EAL_sf"/>
</dbReference>
<dbReference type="NCBIfam" id="TIGR00254">
    <property type="entry name" value="GGDEF"/>
    <property type="match status" value="1"/>
</dbReference>
<feature type="region of interest" description="Disordered" evidence="2">
    <location>
        <begin position="1"/>
        <end position="23"/>
    </location>
</feature>
<feature type="domain" description="GGDEF" evidence="5">
    <location>
        <begin position="348"/>
        <end position="474"/>
    </location>
</feature>
<protein>
    <submittedName>
        <fullName evidence="6">Signaling protein</fullName>
    </submittedName>
</protein>
<dbReference type="InterPro" id="IPR021800">
    <property type="entry name" value="DUF3369"/>
</dbReference>
<dbReference type="CDD" id="cd01948">
    <property type="entry name" value="EAL"/>
    <property type="match status" value="1"/>
</dbReference>
<dbReference type="Pfam" id="PF00563">
    <property type="entry name" value="EAL"/>
    <property type="match status" value="1"/>
</dbReference>
<dbReference type="SMART" id="SM00052">
    <property type="entry name" value="EAL"/>
    <property type="match status" value="1"/>
</dbReference>
<dbReference type="InterPro" id="IPR001789">
    <property type="entry name" value="Sig_transdc_resp-reg_receiver"/>
</dbReference>
<dbReference type="SUPFAM" id="SSF141868">
    <property type="entry name" value="EAL domain-like"/>
    <property type="match status" value="1"/>
</dbReference>
<reference evidence="6 7" key="1">
    <citation type="journal article" date="2014" name="Syst. Appl. Microbiol.">
        <title>Complete genomes of freshwater sulfur oxidizers Sulfuricella denitrificans skB26 and Sulfuritalea hydrogenivorans sk43H: genetic insights into the sulfur oxidation pathway of betaproteobacteria.</title>
        <authorList>
            <person name="Watanabe T."/>
            <person name="Kojima H."/>
            <person name="Fukui M."/>
        </authorList>
    </citation>
    <scope>NUCLEOTIDE SEQUENCE [LARGE SCALE GENOMIC DNA]</scope>
    <source>
        <strain evidence="6">DSM22779</strain>
    </source>
</reference>
<dbReference type="RefSeq" id="WP_041100698.1">
    <property type="nucleotide sequence ID" value="NZ_AP012547.1"/>
</dbReference>
<evidence type="ECO:0000259" key="4">
    <source>
        <dbReference type="PROSITE" id="PS50883"/>
    </source>
</evidence>
<dbReference type="Gene3D" id="3.20.20.450">
    <property type="entry name" value="EAL domain"/>
    <property type="match status" value="1"/>
</dbReference>
<feature type="domain" description="EAL" evidence="4">
    <location>
        <begin position="483"/>
        <end position="737"/>
    </location>
</feature>
<dbReference type="PROSITE" id="PS50887">
    <property type="entry name" value="GGDEF"/>
    <property type="match status" value="1"/>
</dbReference>
<proteinExistence type="predicted"/>
<dbReference type="PANTHER" id="PTHR33121:SF70">
    <property type="entry name" value="SIGNALING PROTEIN YKOW"/>
    <property type="match status" value="1"/>
</dbReference>